<dbReference type="InterPro" id="IPR012394">
    <property type="entry name" value="Aldehyde_DH_NAD(P)"/>
</dbReference>
<dbReference type="SUPFAM" id="SSF53720">
    <property type="entry name" value="ALDH-like"/>
    <property type="match status" value="1"/>
</dbReference>
<gene>
    <name evidence="8" type="ORF">AYI70_g2102</name>
    <name evidence="7" type="ORF">AYI70_g9370</name>
</gene>
<dbReference type="PIRSF" id="PIRSF036492">
    <property type="entry name" value="ALDH"/>
    <property type="match status" value="1"/>
</dbReference>
<organism evidence="8 9">
    <name type="scientific">Smittium culicis</name>
    <dbReference type="NCBI Taxonomy" id="133412"/>
    <lineage>
        <taxon>Eukaryota</taxon>
        <taxon>Fungi</taxon>
        <taxon>Fungi incertae sedis</taxon>
        <taxon>Zoopagomycota</taxon>
        <taxon>Kickxellomycotina</taxon>
        <taxon>Harpellomycetes</taxon>
        <taxon>Harpellales</taxon>
        <taxon>Legeriomycetaceae</taxon>
        <taxon>Smittium</taxon>
    </lineage>
</organism>
<dbReference type="InterPro" id="IPR016163">
    <property type="entry name" value="Ald_DH_C"/>
</dbReference>
<dbReference type="GO" id="GO:0004029">
    <property type="term" value="F:aldehyde dehydrogenase (NAD+) activity"/>
    <property type="evidence" value="ECO:0007669"/>
    <property type="project" value="TreeGrafter"/>
</dbReference>
<dbReference type="FunFam" id="3.40.605.10:FF:000004">
    <property type="entry name" value="Aldehyde dehydrogenase"/>
    <property type="match status" value="1"/>
</dbReference>
<evidence type="ECO:0000259" key="6">
    <source>
        <dbReference type="Pfam" id="PF00171"/>
    </source>
</evidence>
<evidence type="ECO:0000256" key="3">
    <source>
        <dbReference type="ARBA" id="ARBA00023027"/>
    </source>
</evidence>
<dbReference type="EMBL" id="LSSN01004182">
    <property type="protein sequence ID" value="OMJ11991.1"/>
    <property type="molecule type" value="Genomic_DNA"/>
</dbReference>
<evidence type="ECO:0000256" key="4">
    <source>
        <dbReference type="PIRNR" id="PIRNR036492"/>
    </source>
</evidence>
<evidence type="ECO:0000256" key="1">
    <source>
        <dbReference type="ARBA" id="ARBA00009986"/>
    </source>
</evidence>
<comment type="similarity">
    <text evidence="1 4">Belongs to the aldehyde dehydrogenase family.</text>
</comment>
<keyword evidence="9" id="KW-1185">Reference proteome</keyword>
<dbReference type="GO" id="GO:0005737">
    <property type="term" value="C:cytoplasm"/>
    <property type="evidence" value="ECO:0007669"/>
    <property type="project" value="TreeGrafter"/>
</dbReference>
<keyword evidence="2 4" id="KW-0560">Oxidoreductase</keyword>
<dbReference type="FunFam" id="3.40.309.10:FF:000003">
    <property type="entry name" value="Aldehyde dehydrogenase"/>
    <property type="match status" value="1"/>
</dbReference>
<dbReference type="Gene3D" id="3.40.309.10">
    <property type="entry name" value="Aldehyde Dehydrogenase, Chain A, domain 2"/>
    <property type="match status" value="1"/>
</dbReference>
<evidence type="ECO:0000313" key="7">
    <source>
        <dbReference type="EMBL" id="OMJ11991.1"/>
    </source>
</evidence>
<dbReference type="AlphaFoldDB" id="A0A1R1Y9Y8"/>
<keyword evidence="3" id="KW-0520">NAD</keyword>
<dbReference type="Gene3D" id="3.40.605.10">
    <property type="entry name" value="Aldehyde Dehydrogenase, Chain A, domain 1"/>
    <property type="match status" value="1"/>
</dbReference>
<dbReference type="InterPro" id="IPR015590">
    <property type="entry name" value="Aldehyde_DH_dom"/>
</dbReference>
<dbReference type="Proteomes" id="UP000187283">
    <property type="component" value="Unassembled WGS sequence"/>
</dbReference>
<dbReference type="CDD" id="cd07087">
    <property type="entry name" value="ALDH_F3-13-14_CALDH-like"/>
    <property type="match status" value="1"/>
</dbReference>
<feature type="active site" evidence="5">
    <location>
        <position position="225"/>
    </location>
</feature>
<name>A0A1R1Y9Y8_9FUNG</name>
<reference evidence="8 9" key="1">
    <citation type="submission" date="2017-01" db="EMBL/GenBank/DDBJ databases">
        <authorList>
            <person name="Mah S.A."/>
            <person name="Swanson W.J."/>
            <person name="Moy G.W."/>
            <person name="Vacquier V.D."/>
        </authorList>
    </citation>
    <scope>NUCLEOTIDE SEQUENCE [LARGE SCALE GENOMIC DNA]</scope>
    <source>
        <strain evidence="8 9">GSMNP</strain>
    </source>
</reference>
<feature type="active site" evidence="5">
    <location>
        <position position="263"/>
    </location>
</feature>
<sequence>MTSKPNPDLVYTKIEEIPKIVDELRKNFASGVTLDFEFRKQQLKAIYNLIEENRSDICDALYKDLHKNETESWFTEIDVVVFEIGSLLENMDGWLKPEIPDTSTQPAFMNSKFEIVKAPQGVVTMISPWNYPVRLVLAPLAGAIAAGNVVVIKQSQISAHTSALLTSLLSKYMDNRVVKLVNGAIEETTVLLKQQVDHMFFTGSGMVGKVVAQAAASQLCRLTLELGGKCPVIITNLAESKAKLDIIARRLVWGKLLNCGQTCLASDYVLVDKDIHNDLVLSIKKAILEFYSNNPKNSADYGRIISSSHFERIKSLVEKSNADMVIGNLEEWDIDDLYIPPTVMDNAKPEDSLMSDELFAPVLPIMEISSMQDAIEFINSRNLPLAIYLFTDDSNVRSAITSRTRSGSIVYDDTMMHAGCNNIPFGGVGPSGVGSYMGKYSILNFSHQRNVMTNSLNFPPKKLDALRLPPFTGNDYAWKKFTSQAMISPNFRFARSGIFSYYLTFIPFWRTLQAIPHIVRAMIRKD</sequence>
<evidence type="ECO:0000256" key="5">
    <source>
        <dbReference type="PIRSR" id="PIRSR036492-1"/>
    </source>
</evidence>
<comment type="caution">
    <text evidence="8">The sequence shown here is derived from an EMBL/GenBank/DDBJ whole genome shotgun (WGS) entry which is preliminary data.</text>
</comment>
<evidence type="ECO:0000256" key="2">
    <source>
        <dbReference type="ARBA" id="ARBA00023002"/>
    </source>
</evidence>
<dbReference type="Pfam" id="PF00171">
    <property type="entry name" value="Aldedh"/>
    <property type="match status" value="1"/>
</dbReference>
<accession>A0A1R1Y9Y8</accession>
<dbReference type="STRING" id="133412.A0A1R1Y9Y8"/>
<dbReference type="EMBL" id="LSSN01000491">
    <property type="protein sequence ID" value="OMJ23680.1"/>
    <property type="molecule type" value="Genomic_DNA"/>
</dbReference>
<dbReference type="PROSITE" id="PS00070">
    <property type="entry name" value="ALDEHYDE_DEHYDR_CYS"/>
    <property type="match status" value="1"/>
</dbReference>
<dbReference type="InterPro" id="IPR016162">
    <property type="entry name" value="Ald_DH_N"/>
</dbReference>
<protein>
    <recommendedName>
        <fullName evidence="4">Aldehyde dehydrogenase</fullName>
    </recommendedName>
</protein>
<dbReference type="PANTHER" id="PTHR43570">
    <property type="entry name" value="ALDEHYDE DEHYDROGENASE"/>
    <property type="match status" value="1"/>
</dbReference>
<feature type="domain" description="Aldehyde dehydrogenase" evidence="6">
    <location>
        <begin position="15"/>
        <end position="451"/>
    </location>
</feature>
<dbReference type="InterPro" id="IPR016160">
    <property type="entry name" value="Ald_DH_CS_CYS"/>
</dbReference>
<evidence type="ECO:0000313" key="8">
    <source>
        <dbReference type="EMBL" id="OMJ23680.1"/>
    </source>
</evidence>
<dbReference type="InterPro" id="IPR016161">
    <property type="entry name" value="Ald_DH/histidinol_DH"/>
</dbReference>
<dbReference type="GO" id="GO:0006081">
    <property type="term" value="P:aldehyde metabolic process"/>
    <property type="evidence" value="ECO:0007669"/>
    <property type="project" value="InterPro"/>
</dbReference>
<evidence type="ECO:0000313" key="9">
    <source>
        <dbReference type="Proteomes" id="UP000187283"/>
    </source>
</evidence>
<dbReference type="PANTHER" id="PTHR43570:SF16">
    <property type="entry name" value="ALDEHYDE DEHYDROGENASE TYPE III, ISOFORM Q"/>
    <property type="match status" value="1"/>
</dbReference>
<dbReference type="OrthoDB" id="440325at2759"/>
<proteinExistence type="inferred from homology"/>